<reference evidence="3" key="1">
    <citation type="submission" date="2019-04" db="EMBL/GenBank/DDBJ databases">
        <title>Draft genome sequence of Pseudonocardiaceae bacterium SL3-2-4.</title>
        <authorList>
            <person name="Ningsih F."/>
            <person name="Yokota A."/>
            <person name="Sakai Y."/>
            <person name="Nanatani K."/>
            <person name="Yabe S."/>
            <person name="Oetari A."/>
            <person name="Sjamsuridzal W."/>
        </authorList>
    </citation>
    <scope>NUCLEOTIDE SEQUENCE [LARGE SCALE GENOMIC DNA]</scope>
    <source>
        <strain evidence="3">SL3-2-4</strain>
    </source>
</reference>
<dbReference type="InterPro" id="IPR009057">
    <property type="entry name" value="Homeodomain-like_sf"/>
</dbReference>
<evidence type="ECO:0000313" key="2">
    <source>
        <dbReference type="EMBL" id="GDY31003.1"/>
    </source>
</evidence>
<feature type="region of interest" description="Disordered" evidence="1">
    <location>
        <begin position="123"/>
        <end position="187"/>
    </location>
</feature>
<evidence type="ECO:0000256" key="1">
    <source>
        <dbReference type="SAM" id="MobiDB-lite"/>
    </source>
</evidence>
<keyword evidence="3" id="KW-1185">Reference proteome</keyword>
<dbReference type="SUPFAM" id="SSF46689">
    <property type="entry name" value="Homeodomain-like"/>
    <property type="match status" value="1"/>
</dbReference>
<organism evidence="2 3">
    <name type="scientific">Gandjariella thermophila</name>
    <dbReference type="NCBI Taxonomy" id="1931992"/>
    <lineage>
        <taxon>Bacteria</taxon>
        <taxon>Bacillati</taxon>
        <taxon>Actinomycetota</taxon>
        <taxon>Actinomycetes</taxon>
        <taxon>Pseudonocardiales</taxon>
        <taxon>Pseudonocardiaceae</taxon>
        <taxon>Gandjariella</taxon>
    </lineage>
</organism>
<comment type="caution">
    <text evidence="2">The sequence shown here is derived from an EMBL/GenBank/DDBJ whole genome shotgun (WGS) entry which is preliminary data.</text>
</comment>
<name>A0A4D4JAZ8_9PSEU</name>
<dbReference type="AlphaFoldDB" id="A0A4D4JAZ8"/>
<dbReference type="Pfam" id="PF13565">
    <property type="entry name" value="HTH_32"/>
    <property type="match status" value="1"/>
</dbReference>
<protein>
    <submittedName>
        <fullName evidence="2">Uncharacterized protein</fullName>
    </submittedName>
</protein>
<dbReference type="EMBL" id="BJFL01000011">
    <property type="protein sequence ID" value="GDY31003.1"/>
    <property type="molecule type" value="Genomic_DNA"/>
</dbReference>
<accession>A0A4D4JAZ8</accession>
<sequence length="244" mass="27021">MPHRNAPLSLEGRRRLVERCRTRPIAHVAAEMGISRQCASKWINRYRKFGELGLADHSYTPRRQPTATDAETLARIERWRRERKWSAAWISCELAAEGVQINRRTVTRHLARLGLNRRRFLDPTGASNRVPPALGAKPAVQATPTCDRDSRRLALRAAVSNRGRGRARAGRRRPDEPDRPGIGGVRAGAATGFRTAHVPARAAATGPAPSATTTVHYGDDFDDEIRWLALVADTFSAKPARDTA</sequence>
<dbReference type="Proteomes" id="UP000298860">
    <property type="component" value="Unassembled WGS sequence"/>
</dbReference>
<proteinExistence type="predicted"/>
<gene>
    <name evidence="2" type="ORF">GTS_26360</name>
</gene>
<evidence type="ECO:0000313" key="3">
    <source>
        <dbReference type="Proteomes" id="UP000298860"/>
    </source>
</evidence>